<evidence type="ECO:0000256" key="1">
    <source>
        <dbReference type="ARBA" id="ARBA00004651"/>
    </source>
</evidence>
<keyword evidence="3" id="KW-1003">Cell membrane</keyword>
<dbReference type="GO" id="GO:0005886">
    <property type="term" value="C:plasma membrane"/>
    <property type="evidence" value="ECO:0007669"/>
    <property type="project" value="UniProtKB-SubCell"/>
</dbReference>
<evidence type="ECO:0000256" key="2">
    <source>
        <dbReference type="ARBA" id="ARBA00007430"/>
    </source>
</evidence>
<protein>
    <submittedName>
        <fullName evidence="8">Polysaccharide biosynthesis protein</fullName>
    </submittedName>
</protein>
<evidence type="ECO:0000313" key="9">
    <source>
        <dbReference type="Proteomes" id="UP000282971"/>
    </source>
</evidence>
<dbReference type="PANTHER" id="PTHR30250">
    <property type="entry name" value="PST FAMILY PREDICTED COLANIC ACID TRANSPORTER"/>
    <property type="match status" value="1"/>
</dbReference>
<feature type="transmembrane region" description="Helical" evidence="7">
    <location>
        <begin position="38"/>
        <end position="64"/>
    </location>
</feature>
<dbReference type="PANTHER" id="PTHR30250:SF10">
    <property type="entry name" value="LIPOPOLYSACCHARIDE BIOSYNTHESIS PROTEIN WZXC"/>
    <property type="match status" value="1"/>
</dbReference>
<dbReference type="OrthoDB" id="7605542at2"/>
<organism evidence="8 9">
    <name type="scientific">Sphingomonas crocodyli</name>
    <dbReference type="NCBI Taxonomy" id="1979270"/>
    <lineage>
        <taxon>Bacteria</taxon>
        <taxon>Pseudomonadati</taxon>
        <taxon>Pseudomonadota</taxon>
        <taxon>Alphaproteobacteria</taxon>
        <taxon>Sphingomonadales</taxon>
        <taxon>Sphingomonadaceae</taxon>
        <taxon>Sphingomonas</taxon>
    </lineage>
</organism>
<name>A0A437MC59_9SPHN</name>
<dbReference type="Pfam" id="PF13440">
    <property type="entry name" value="Polysacc_synt_3"/>
    <property type="match status" value="1"/>
</dbReference>
<keyword evidence="4 7" id="KW-0812">Transmembrane</keyword>
<accession>A0A437MC59</accession>
<comment type="similarity">
    <text evidence="2">Belongs to the polysaccharide synthase family.</text>
</comment>
<feature type="transmembrane region" description="Helical" evidence="7">
    <location>
        <begin position="172"/>
        <end position="191"/>
    </location>
</feature>
<keyword evidence="5 7" id="KW-1133">Transmembrane helix</keyword>
<feature type="transmembrane region" description="Helical" evidence="7">
    <location>
        <begin position="380"/>
        <end position="401"/>
    </location>
</feature>
<evidence type="ECO:0000256" key="6">
    <source>
        <dbReference type="ARBA" id="ARBA00023136"/>
    </source>
</evidence>
<evidence type="ECO:0000256" key="3">
    <source>
        <dbReference type="ARBA" id="ARBA00022475"/>
    </source>
</evidence>
<dbReference type="EMBL" id="SACN01000001">
    <property type="protein sequence ID" value="RVT95205.1"/>
    <property type="molecule type" value="Genomic_DNA"/>
</dbReference>
<dbReference type="InterPro" id="IPR050833">
    <property type="entry name" value="Poly_Biosynth_Transport"/>
</dbReference>
<sequence length="447" mass="48598">MLGVVRGRSGGVMLMFTAATLLLRLASNATLTRILPPYVFGVMGVIASAMVILTMLSDLGYASFVIRHERGDDPRFIDVTWTIRLGQSVLQAIAMALLATPFAAMLGKAWLAHPIAICAPVFVLNALCPMSLLVAQRHGRVRMVGAIELGALIVQIGLNVGLASFYMDYRALIVGLYAGALARIGLAMILLRPMPRLSFERALATEFFGFSRIIMVSSILTLLITQADKVLFARLFPMPTFAVYAMATNLALSTQPFGRNYVQNYFFPLVSRVWREAPDTIAHTFYRGRGRAYRLLFAGFGFATGLAPVMFAILFDWRYEYGWVFMSVLMVRGALDLDSFIGSQTLMAMGFTATTLHANILRLILFGAAVAGLFQPLGPIALPLALAIAEGGAALYIGWLLHRRGIFKPRLHAVYAVIFVAAFVAGGAISMVAAPGKTIEGLARMGR</sequence>
<comment type="subcellular location">
    <subcellularLocation>
        <location evidence="1">Cell membrane</location>
        <topology evidence="1">Multi-pass membrane protein</topology>
    </subcellularLocation>
</comment>
<evidence type="ECO:0000256" key="7">
    <source>
        <dbReference type="SAM" id="Phobius"/>
    </source>
</evidence>
<feature type="transmembrane region" description="Helical" evidence="7">
    <location>
        <begin position="203"/>
        <end position="225"/>
    </location>
</feature>
<reference evidence="8 9" key="1">
    <citation type="submission" date="2019-01" db="EMBL/GenBank/DDBJ databases">
        <authorList>
            <person name="Chen W.-M."/>
        </authorList>
    </citation>
    <scope>NUCLEOTIDE SEQUENCE [LARGE SCALE GENOMIC DNA]</scope>
    <source>
        <strain evidence="8 9">CCP-7</strain>
    </source>
</reference>
<evidence type="ECO:0000256" key="4">
    <source>
        <dbReference type="ARBA" id="ARBA00022692"/>
    </source>
</evidence>
<feature type="transmembrane region" description="Helical" evidence="7">
    <location>
        <begin position="413"/>
        <end position="434"/>
    </location>
</feature>
<feature type="transmembrane region" description="Helical" evidence="7">
    <location>
        <begin position="295"/>
        <end position="315"/>
    </location>
</feature>
<evidence type="ECO:0000256" key="5">
    <source>
        <dbReference type="ARBA" id="ARBA00022989"/>
    </source>
</evidence>
<comment type="caution">
    <text evidence="8">The sequence shown here is derived from an EMBL/GenBank/DDBJ whole genome shotgun (WGS) entry which is preliminary data.</text>
</comment>
<evidence type="ECO:0000313" key="8">
    <source>
        <dbReference type="EMBL" id="RVT95205.1"/>
    </source>
</evidence>
<feature type="transmembrane region" description="Helical" evidence="7">
    <location>
        <begin position="146"/>
        <end position="166"/>
    </location>
</feature>
<proteinExistence type="inferred from homology"/>
<feature type="transmembrane region" description="Helical" evidence="7">
    <location>
        <begin position="231"/>
        <end position="252"/>
    </location>
</feature>
<dbReference type="Proteomes" id="UP000282971">
    <property type="component" value="Unassembled WGS sequence"/>
</dbReference>
<keyword evidence="9" id="KW-1185">Reference proteome</keyword>
<feature type="transmembrane region" description="Helical" evidence="7">
    <location>
        <begin position="110"/>
        <end position="134"/>
    </location>
</feature>
<dbReference type="AlphaFoldDB" id="A0A437MC59"/>
<gene>
    <name evidence="8" type="ORF">EOD43_13970</name>
</gene>
<keyword evidence="6 7" id="KW-0472">Membrane</keyword>